<evidence type="ECO:0000256" key="1">
    <source>
        <dbReference type="SAM" id="MobiDB-lite"/>
    </source>
</evidence>
<name>A5KD50_PLAVS</name>
<dbReference type="InParanoid" id="A5KD50"/>
<dbReference type="PhylomeDB" id="A5KD50"/>
<dbReference type="OMA" id="NEYDICI"/>
<dbReference type="GeneID" id="5471745"/>
<dbReference type="EMBL" id="AAKM01000141">
    <property type="protein sequence ID" value="EDL42719.1"/>
    <property type="molecule type" value="Genomic_DNA"/>
</dbReference>
<accession>A5KD50</accession>
<keyword evidence="3" id="KW-1185">Reference proteome</keyword>
<organism evidence="2 3">
    <name type="scientific">Plasmodium vivax (strain Salvador I)</name>
    <dbReference type="NCBI Taxonomy" id="126793"/>
    <lineage>
        <taxon>Eukaryota</taxon>
        <taxon>Sar</taxon>
        <taxon>Alveolata</taxon>
        <taxon>Apicomplexa</taxon>
        <taxon>Aconoidasida</taxon>
        <taxon>Haemosporida</taxon>
        <taxon>Plasmodiidae</taxon>
        <taxon>Plasmodium</taxon>
        <taxon>Plasmodium (Plasmodium)</taxon>
    </lineage>
</organism>
<dbReference type="AlphaFoldDB" id="A5KD50"/>
<protein>
    <submittedName>
        <fullName evidence="2">Variable surface protein Vir4, putative</fullName>
    </submittedName>
</protein>
<dbReference type="Proteomes" id="UP000008333">
    <property type="component" value="Unassembled WGS sequence"/>
</dbReference>
<dbReference type="Pfam" id="PF05795">
    <property type="entry name" value="Plasmodium_Vir"/>
    <property type="match status" value="2"/>
</dbReference>
<gene>
    <name evidence="2" type="ORF">PVX_016140</name>
</gene>
<comment type="caution">
    <text evidence="2">The sequence shown here is derived from an EMBL/GenBank/DDBJ whole genome shotgun (WGS) entry which is preliminary data.</text>
</comment>
<dbReference type="VEuPathDB" id="PlasmoDB:PVX_016140"/>
<dbReference type="KEGG" id="pvx:PVX_016140"/>
<dbReference type="InterPro" id="IPR008780">
    <property type="entry name" value="Plasmodium_Vir"/>
</dbReference>
<feature type="region of interest" description="Disordered" evidence="1">
    <location>
        <begin position="208"/>
        <end position="246"/>
    </location>
</feature>
<dbReference type="RefSeq" id="XP_001612512.1">
    <property type="nucleotide sequence ID" value="XM_001612462.1"/>
</dbReference>
<evidence type="ECO:0000313" key="2">
    <source>
        <dbReference type="EMBL" id="EDL42719.1"/>
    </source>
</evidence>
<evidence type="ECO:0000313" key="3">
    <source>
        <dbReference type="Proteomes" id="UP000008333"/>
    </source>
</evidence>
<sequence>MLGGSEKNWKEFEILTKSFSDDLISEIIYKQLDNLSGFNEYLNQCNSLPQLRMRQSLRITCARLLKYLKTYKFSKEDNEYDICILLNYWVYNRLNVILQSYNYSKIYQAFGEIGNIWSSFIEDNLKEVEKDTCKRMHNIVNHDDWRERKKLYDYYVNYSTIEKTIPNFTQKCPEYWTYVDSHTSLYEYFEKHCKNPKMKQKKADTLAKARQELQEGRSANQEQISGIPGSSEVSAGGSLMTRDGTHPVTQTGNILLGVVATSLTSGALYRFTPLGNMLRNRFGWNTNNMRNMHGGEYGLFDYASETYNPYTGGGEEHYIGYQPA</sequence>
<reference evidence="2 3" key="1">
    <citation type="journal article" date="2008" name="Nature">
        <title>Comparative genomics of the neglected human malaria parasite Plasmodium vivax.</title>
        <authorList>
            <person name="Carlton J.M."/>
            <person name="Adams J.H."/>
            <person name="Silva J.C."/>
            <person name="Bidwell S.L."/>
            <person name="Lorenzi H."/>
            <person name="Caler E."/>
            <person name="Crabtree J."/>
            <person name="Angiuoli S.V."/>
            <person name="Merino E.F."/>
            <person name="Amedeo P."/>
            <person name="Cheng Q."/>
            <person name="Coulson R.M."/>
            <person name="Crabb B.S."/>
            <person name="Del Portillo H.A."/>
            <person name="Essien K."/>
            <person name="Feldblyum T.V."/>
            <person name="Fernandez-Becerra C."/>
            <person name="Gilson P.R."/>
            <person name="Gueye A.H."/>
            <person name="Guo X."/>
            <person name="Kang'a S."/>
            <person name="Kooij T.W."/>
            <person name="Korsinczky M."/>
            <person name="Meyer E.V."/>
            <person name="Nene V."/>
            <person name="Paulsen I."/>
            <person name="White O."/>
            <person name="Ralph S.A."/>
            <person name="Ren Q."/>
            <person name="Sargeant T.J."/>
            <person name="Salzberg S.L."/>
            <person name="Stoeckert C.J."/>
            <person name="Sullivan S.A."/>
            <person name="Yamamoto M.M."/>
            <person name="Hoffman S.L."/>
            <person name="Wortman J.R."/>
            <person name="Gardner M.J."/>
            <person name="Galinski M.R."/>
            <person name="Barnwell J.W."/>
            <person name="Fraser-Liggett C.M."/>
        </authorList>
    </citation>
    <scope>NUCLEOTIDE SEQUENCE [LARGE SCALE GENOMIC DNA]</scope>
    <source>
        <strain evidence="2 3">Salvador I</strain>
    </source>
</reference>
<proteinExistence type="predicted"/>